<keyword evidence="10" id="KW-1185">Reference proteome</keyword>
<dbReference type="Gene3D" id="2.20.28.120">
    <property type="entry name" value="Ribosomal protein L33"/>
    <property type="match status" value="1"/>
</dbReference>
<comment type="subcellular location">
    <subcellularLocation>
        <location evidence="1">Mitochondrion</location>
    </subcellularLocation>
</comment>
<dbReference type="FunFam" id="2.20.28.120:FF:000005">
    <property type="entry name" value="39S ribosomal protein L33, mitochondrial"/>
    <property type="match status" value="1"/>
</dbReference>
<evidence type="ECO:0000256" key="7">
    <source>
        <dbReference type="ARBA" id="ARBA00035275"/>
    </source>
</evidence>
<dbReference type="GO" id="GO:0005739">
    <property type="term" value="C:mitochondrion"/>
    <property type="evidence" value="ECO:0007669"/>
    <property type="project" value="UniProtKB-SubCell"/>
</dbReference>
<dbReference type="OrthoDB" id="275534at2759"/>
<protein>
    <recommendedName>
        <fullName evidence="7">Large ribosomal subunit protein bL33m</fullName>
    </recommendedName>
    <alternativeName>
        <fullName evidence="8">39S ribosomal protein L33, mitochondrial</fullName>
    </alternativeName>
</protein>
<evidence type="ECO:0000256" key="3">
    <source>
        <dbReference type="ARBA" id="ARBA00022946"/>
    </source>
</evidence>
<dbReference type="InterPro" id="IPR038584">
    <property type="entry name" value="Ribosomal_bL33_sf"/>
</dbReference>
<dbReference type="GO" id="GO:0003735">
    <property type="term" value="F:structural constituent of ribosome"/>
    <property type="evidence" value="ECO:0007669"/>
    <property type="project" value="InterPro"/>
</dbReference>
<evidence type="ECO:0000256" key="6">
    <source>
        <dbReference type="ARBA" id="ARBA00023274"/>
    </source>
</evidence>
<dbReference type="GO" id="GO:0005840">
    <property type="term" value="C:ribosome"/>
    <property type="evidence" value="ECO:0007669"/>
    <property type="project" value="UniProtKB-KW"/>
</dbReference>
<dbReference type="AlphaFoldDB" id="A0A8T1SR27"/>
<dbReference type="NCBIfam" id="TIGR01023">
    <property type="entry name" value="rpmG_bact"/>
    <property type="match status" value="1"/>
</dbReference>
<proteinExistence type="inferred from homology"/>
<comment type="similarity">
    <text evidence="2">Belongs to the bacterial ribosomal protein bL33 family.</text>
</comment>
<keyword evidence="4 9" id="KW-0689">Ribosomal protein</keyword>
<dbReference type="PANTHER" id="PTHR47037">
    <property type="entry name" value="39S RIBOSOMAL PROTEIN L33, MITOCHONDRIAL"/>
    <property type="match status" value="1"/>
</dbReference>
<dbReference type="SUPFAM" id="SSF57829">
    <property type="entry name" value="Zn-binding ribosomal proteins"/>
    <property type="match status" value="1"/>
</dbReference>
<dbReference type="InterPro" id="IPR052008">
    <property type="entry name" value="Mitoribosomal_protein_bL33"/>
</dbReference>
<keyword evidence="3" id="KW-0809">Transit peptide</keyword>
<evidence type="ECO:0000256" key="8">
    <source>
        <dbReference type="ARBA" id="ARBA00035436"/>
    </source>
</evidence>
<dbReference type="InterPro" id="IPR011332">
    <property type="entry name" value="Ribosomal_zn-bd"/>
</dbReference>
<keyword evidence="5" id="KW-0496">Mitochondrion</keyword>
<evidence type="ECO:0000256" key="5">
    <source>
        <dbReference type="ARBA" id="ARBA00023128"/>
    </source>
</evidence>
<name>A0A8T1SR27_CHESE</name>
<dbReference type="GO" id="GO:0006412">
    <property type="term" value="P:translation"/>
    <property type="evidence" value="ECO:0007669"/>
    <property type="project" value="InterPro"/>
</dbReference>
<organism evidence="9 10">
    <name type="scientific">Chelydra serpentina</name>
    <name type="common">Snapping turtle</name>
    <name type="synonym">Testudo serpentina</name>
    <dbReference type="NCBI Taxonomy" id="8475"/>
    <lineage>
        <taxon>Eukaryota</taxon>
        <taxon>Metazoa</taxon>
        <taxon>Chordata</taxon>
        <taxon>Craniata</taxon>
        <taxon>Vertebrata</taxon>
        <taxon>Euteleostomi</taxon>
        <taxon>Archelosauria</taxon>
        <taxon>Testudinata</taxon>
        <taxon>Testudines</taxon>
        <taxon>Cryptodira</taxon>
        <taxon>Durocryptodira</taxon>
        <taxon>Americhelydia</taxon>
        <taxon>Chelydroidea</taxon>
        <taxon>Chelydridae</taxon>
        <taxon>Chelydra</taxon>
    </lineage>
</organism>
<dbReference type="GO" id="GO:1990904">
    <property type="term" value="C:ribonucleoprotein complex"/>
    <property type="evidence" value="ECO:0007669"/>
    <property type="project" value="UniProtKB-KW"/>
</dbReference>
<evidence type="ECO:0000313" key="9">
    <source>
        <dbReference type="EMBL" id="KAG6930944.1"/>
    </source>
</evidence>
<evidence type="ECO:0000256" key="2">
    <source>
        <dbReference type="ARBA" id="ARBA00007596"/>
    </source>
</evidence>
<dbReference type="PANTHER" id="PTHR47037:SF1">
    <property type="entry name" value="LARGE RIBOSOMAL SUBUNIT PROTEIN BL33M"/>
    <property type="match status" value="1"/>
</dbReference>
<evidence type="ECO:0000313" key="10">
    <source>
        <dbReference type="Proteomes" id="UP000765507"/>
    </source>
</evidence>
<dbReference type="InterPro" id="IPR001705">
    <property type="entry name" value="Ribosomal_bL33"/>
</dbReference>
<sequence>RKRLRPRPRKWLWRRFWTPEPTGGAEGSHGGVGAMFLTVAALAKSKSKYILVRMVSAAGTGYCYNIKRARLQEKLVLLKYDPIVNQRVLFTEKKKIRSI</sequence>
<reference evidence="9 10" key="1">
    <citation type="journal article" date="2020" name="G3 (Bethesda)">
        <title>Draft Genome of the Common Snapping Turtle, Chelydra serpentina, a Model for Phenotypic Plasticity in Reptiles.</title>
        <authorList>
            <person name="Das D."/>
            <person name="Singh S.K."/>
            <person name="Bierstedt J."/>
            <person name="Erickson A."/>
            <person name="Galli G.L.J."/>
            <person name="Crossley D.A. 2nd"/>
            <person name="Rhen T."/>
        </authorList>
    </citation>
    <scope>NUCLEOTIDE SEQUENCE [LARGE SCALE GENOMIC DNA]</scope>
    <source>
        <strain evidence="9">KW</strain>
    </source>
</reference>
<gene>
    <name evidence="9" type="primary">MRPL33</name>
    <name evidence="9" type="ORF">G0U57_002667</name>
</gene>
<dbReference type="Proteomes" id="UP000765507">
    <property type="component" value="Unassembled WGS sequence"/>
</dbReference>
<accession>A0A8T1SR27</accession>
<feature type="non-terminal residue" evidence="9">
    <location>
        <position position="1"/>
    </location>
</feature>
<evidence type="ECO:0000256" key="4">
    <source>
        <dbReference type="ARBA" id="ARBA00022980"/>
    </source>
</evidence>
<evidence type="ECO:0000256" key="1">
    <source>
        <dbReference type="ARBA" id="ARBA00004173"/>
    </source>
</evidence>
<comment type="caution">
    <text evidence="9">The sequence shown here is derived from an EMBL/GenBank/DDBJ whole genome shotgun (WGS) entry which is preliminary data.</text>
</comment>
<dbReference type="Pfam" id="PF00471">
    <property type="entry name" value="Ribosomal_L33"/>
    <property type="match status" value="1"/>
</dbReference>
<dbReference type="EMBL" id="JAHGAV010000132">
    <property type="protein sequence ID" value="KAG6930944.1"/>
    <property type="molecule type" value="Genomic_DNA"/>
</dbReference>
<keyword evidence="6" id="KW-0687">Ribonucleoprotein</keyword>